<sequence length="457" mass="50830">MCNYAQALAAGDLQDPETISSRWITKDSLSKIALLLAALATGAHFSVVQSPRNRLELCLDFIQRAFEALRLANFALHPRLDNVHALLIIGNTLQDCGQSDGSWVLLGTTIRLAEALGLHLQTSSSIPSNAGIQRSSALRDLLARQDCLLSITLGRSAMVSGKWLSDPSVSNSTLLLPGDVMRNISRIALKIIDSDQKLNPDDCIKFLSDLDEADSHSELHLQRRDKCVNLQHHFDHLTIRLHLSFVASIICRPALTDSSRLRDDLQFTILRNRAKQSLMETSRIFLDFHALSLIPMRTWSITHSVLCSTILLCAWGETRDNPEVRTLQQRVVEAFSRAAKRGDEAGDEQEQRDPCKNTWLTTSHILALVALQKTLHGSTLAPPPGPAAEQPQPRSSSQQQQNPDAVYPEADLTDFDFNFTTMLDESFRGQTEEWPWEQTSLPPLEYLDAIMNGAAVV</sequence>
<dbReference type="Proteomes" id="UP001143910">
    <property type="component" value="Unassembled WGS sequence"/>
</dbReference>
<organism evidence="1 2">
    <name type="scientific">Zarea fungicola</name>
    <dbReference type="NCBI Taxonomy" id="93591"/>
    <lineage>
        <taxon>Eukaryota</taxon>
        <taxon>Fungi</taxon>
        <taxon>Dikarya</taxon>
        <taxon>Ascomycota</taxon>
        <taxon>Pezizomycotina</taxon>
        <taxon>Sordariomycetes</taxon>
        <taxon>Hypocreomycetidae</taxon>
        <taxon>Hypocreales</taxon>
        <taxon>Cordycipitaceae</taxon>
        <taxon>Zarea</taxon>
    </lineage>
</organism>
<evidence type="ECO:0000313" key="1">
    <source>
        <dbReference type="EMBL" id="KAJ2976129.1"/>
    </source>
</evidence>
<protein>
    <submittedName>
        <fullName evidence="1">Uncharacterized protein</fullName>
    </submittedName>
</protein>
<name>A0ACC1NB30_9HYPO</name>
<dbReference type="EMBL" id="JANJQO010000618">
    <property type="protein sequence ID" value="KAJ2976129.1"/>
    <property type="molecule type" value="Genomic_DNA"/>
</dbReference>
<proteinExistence type="predicted"/>
<keyword evidence="2" id="KW-1185">Reference proteome</keyword>
<reference evidence="1" key="1">
    <citation type="submission" date="2022-08" db="EMBL/GenBank/DDBJ databases">
        <title>Genome Sequence of Lecanicillium fungicola.</title>
        <authorList>
            <person name="Buettner E."/>
        </authorList>
    </citation>
    <scope>NUCLEOTIDE SEQUENCE</scope>
    <source>
        <strain evidence="1">Babe33</strain>
    </source>
</reference>
<evidence type="ECO:0000313" key="2">
    <source>
        <dbReference type="Proteomes" id="UP001143910"/>
    </source>
</evidence>
<gene>
    <name evidence="1" type="ORF">NQ176_g5128</name>
</gene>
<accession>A0ACC1NB30</accession>
<comment type="caution">
    <text evidence="1">The sequence shown here is derived from an EMBL/GenBank/DDBJ whole genome shotgun (WGS) entry which is preliminary data.</text>
</comment>